<dbReference type="Proteomes" id="UP001488838">
    <property type="component" value="Unassembled WGS sequence"/>
</dbReference>
<dbReference type="InterPro" id="IPR000772">
    <property type="entry name" value="Ricin_B_lectin"/>
</dbReference>
<evidence type="ECO:0000313" key="3">
    <source>
        <dbReference type="EMBL" id="KAK7807621.1"/>
    </source>
</evidence>
<accession>A0AAW0HZR0</accession>
<comment type="caution">
    <text evidence="3">The sequence shown here is derived from an EMBL/GenBank/DDBJ whole genome shotgun (WGS) entry which is preliminary data.</text>
</comment>
<organism evidence="3 4">
    <name type="scientific">Myodes glareolus</name>
    <name type="common">Bank vole</name>
    <name type="synonym">Clethrionomys glareolus</name>
    <dbReference type="NCBI Taxonomy" id="447135"/>
    <lineage>
        <taxon>Eukaryota</taxon>
        <taxon>Metazoa</taxon>
        <taxon>Chordata</taxon>
        <taxon>Craniata</taxon>
        <taxon>Vertebrata</taxon>
        <taxon>Euteleostomi</taxon>
        <taxon>Mammalia</taxon>
        <taxon>Eutheria</taxon>
        <taxon>Euarchontoglires</taxon>
        <taxon>Glires</taxon>
        <taxon>Rodentia</taxon>
        <taxon>Myomorpha</taxon>
        <taxon>Muroidea</taxon>
        <taxon>Cricetidae</taxon>
        <taxon>Arvicolinae</taxon>
        <taxon>Myodes</taxon>
    </lineage>
</organism>
<dbReference type="AlphaFoldDB" id="A0AAW0HZR0"/>
<feature type="signal peptide" evidence="1">
    <location>
        <begin position="1"/>
        <end position="20"/>
    </location>
</feature>
<evidence type="ECO:0000313" key="4">
    <source>
        <dbReference type="Proteomes" id="UP001488838"/>
    </source>
</evidence>
<dbReference type="SUPFAM" id="SSF50370">
    <property type="entry name" value="Ricin B-like lectins"/>
    <property type="match status" value="1"/>
</dbReference>
<proteinExistence type="predicted"/>
<sequence>MEAEFYMAILTCLILGSLEGFQIVHVRKQQCLSINQKVVMSSCNATSQNQQWLSTEDGKLLHIKSGSCLGISNSSRGPFRPAVSTPCAQAPRWTCHDQEGFLEVENTSLFLKKQNRKVVVKKISKYLDSWMKLDTNKEGKLVSENLCAKQGEWCRMSSDSHSGLCKAQGEPSPLQDTSFCK</sequence>
<keyword evidence="1" id="KW-0732">Signal</keyword>
<dbReference type="InterPro" id="IPR035992">
    <property type="entry name" value="Ricin_B-like_lectins"/>
</dbReference>
<evidence type="ECO:0000256" key="1">
    <source>
        <dbReference type="SAM" id="SignalP"/>
    </source>
</evidence>
<feature type="domain" description="Ricin B lectin" evidence="2">
    <location>
        <begin position="24"/>
        <end position="85"/>
    </location>
</feature>
<dbReference type="PROSITE" id="PS50231">
    <property type="entry name" value="RICIN_B_LECTIN"/>
    <property type="match status" value="1"/>
</dbReference>
<evidence type="ECO:0000259" key="2">
    <source>
        <dbReference type="Pfam" id="PF00652"/>
    </source>
</evidence>
<gene>
    <name evidence="3" type="ORF">U0070_006338</name>
</gene>
<dbReference type="Gene3D" id="2.80.10.50">
    <property type="match status" value="1"/>
</dbReference>
<reference evidence="3 4" key="1">
    <citation type="journal article" date="2023" name="bioRxiv">
        <title>Conserved and derived expression patterns and positive selection on dental genes reveal complex evolutionary context of ever-growing rodent molars.</title>
        <authorList>
            <person name="Calamari Z.T."/>
            <person name="Song A."/>
            <person name="Cohen E."/>
            <person name="Akter M."/>
            <person name="Roy R.D."/>
            <person name="Hallikas O."/>
            <person name="Christensen M.M."/>
            <person name="Li P."/>
            <person name="Marangoni P."/>
            <person name="Jernvall J."/>
            <person name="Klein O.D."/>
        </authorList>
    </citation>
    <scope>NUCLEOTIDE SEQUENCE [LARGE SCALE GENOMIC DNA]</scope>
    <source>
        <strain evidence="3">V071</strain>
    </source>
</reference>
<dbReference type="EMBL" id="JBBHLL010000266">
    <property type="protein sequence ID" value="KAK7807621.1"/>
    <property type="molecule type" value="Genomic_DNA"/>
</dbReference>
<feature type="chain" id="PRO_5043474645" description="Ricin B lectin domain-containing protein" evidence="1">
    <location>
        <begin position="21"/>
        <end position="181"/>
    </location>
</feature>
<keyword evidence="4" id="KW-1185">Reference proteome</keyword>
<dbReference type="Pfam" id="PF00652">
    <property type="entry name" value="Ricin_B_lectin"/>
    <property type="match status" value="1"/>
</dbReference>
<protein>
    <recommendedName>
        <fullName evidence="2">Ricin B lectin domain-containing protein</fullName>
    </recommendedName>
</protein>
<name>A0AAW0HZR0_MYOGA</name>